<dbReference type="Pfam" id="PF00389">
    <property type="entry name" value="2-Hacid_dh"/>
    <property type="match status" value="1"/>
</dbReference>
<evidence type="ECO:0000259" key="6">
    <source>
        <dbReference type="Pfam" id="PF02826"/>
    </source>
</evidence>
<dbReference type="STRING" id="1797995.A2242_03765"/>
<dbReference type="InterPro" id="IPR036291">
    <property type="entry name" value="NAD(P)-bd_dom_sf"/>
</dbReference>
<protein>
    <recommendedName>
        <fullName evidence="9">Hydroxyacid dehydrogenase</fullName>
    </recommendedName>
</protein>
<keyword evidence="2 4" id="KW-0560">Oxidoreductase</keyword>
<keyword evidence="3" id="KW-0520">NAD</keyword>
<feature type="domain" description="D-isomer specific 2-hydroxyacid dehydrogenase catalytic" evidence="5">
    <location>
        <begin position="9"/>
        <end position="94"/>
    </location>
</feature>
<dbReference type="PANTHER" id="PTHR42789">
    <property type="entry name" value="D-ISOMER SPECIFIC 2-HYDROXYACID DEHYDROGENASE FAMILY PROTEIN (AFU_ORTHOLOGUE AFUA_6G10090)"/>
    <property type="match status" value="1"/>
</dbReference>
<dbReference type="SUPFAM" id="SSF51735">
    <property type="entry name" value="NAD(P)-binding Rossmann-fold domains"/>
    <property type="match status" value="1"/>
</dbReference>
<accession>A0A1F5SN80</accession>
<organism evidence="7 8">
    <name type="scientific">Candidatus Falkowbacteria bacterium RIFOXYA2_FULL_47_9</name>
    <dbReference type="NCBI Taxonomy" id="1797995"/>
    <lineage>
        <taxon>Bacteria</taxon>
        <taxon>Candidatus Falkowiibacteriota</taxon>
    </lineage>
</organism>
<evidence type="ECO:0000259" key="5">
    <source>
        <dbReference type="Pfam" id="PF00389"/>
    </source>
</evidence>
<dbReference type="Pfam" id="PF02826">
    <property type="entry name" value="2-Hacid_dh_C"/>
    <property type="match status" value="1"/>
</dbReference>
<feature type="domain" description="D-isomer specific 2-hydroxyacid dehydrogenase NAD-binding" evidence="6">
    <location>
        <begin position="110"/>
        <end position="294"/>
    </location>
</feature>
<evidence type="ECO:0008006" key="9">
    <source>
        <dbReference type="Google" id="ProtNLM"/>
    </source>
</evidence>
<evidence type="ECO:0000256" key="4">
    <source>
        <dbReference type="RuleBase" id="RU003719"/>
    </source>
</evidence>
<sequence>MKILTTIHPFTPEAQACLEQAGEVTGAAKLSQAEFVEILPDYEAVLVGLGLVLDKAAIDAGKNLKYIATATTGLDHIDVAYAKAKGIEVLSLRGEEDFLRTITGTAELAFGLLLALSRNIPSAYDDVKVGKWDREKFRGHSLSGKTLGLFGLGRLGSMMARYGVAFGMRVIAHDPQVAAQAFAEAGCGSVSFETVIAESDVISIHVHLSEETKSLFNEAVLQGMRSEAYLINTSRGEIVDEAAVLKALREKKIAGYAADVLANELNFPAGVIRDNDLVTYSKQHANCIIVPHIGGMTYESRKATDIFIAKKLISHILRTAKPRRAK</sequence>
<evidence type="ECO:0000313" key="8">
    <source>
        <dbReference type="Proteomes" id="UP000178925"/>
    </source>
</evidence>
<dbReference type="GO" id="GO:0051287">
    <property type="term" value="F:NAD binding"/>
    <property type="evidence" value="ECO:0007669"/>
    <property type="project" value="InterPro"/>
</dbReference>
<evidence type="ECO:0000313" key="7">
    <source>
        <dbReference type="EMBL" id="OGF28144.1"/>
    </source>
</evidence>
<dbReference type="InterPro" id="IPR050857">
    <property type="entry name" value="D-2-hydroxyacid_DH"/>
</dbReference>
<dbReference type="GO" id="GO:0016616">
    <property type="term" value="F:oxidoreductase activity, acting on the CH-OH group of donors, NAD or NADP as acceptor"/>
    <property type="evidence" value="ECO:0007669"/>
    <property type="project" value="InterPro"/>
</dbReference>
<evidence type="ECO:0000256" key="1">
    <source>
        <dbReference type="ARBA" id="ARBA00005854"/>
    </source>
</evidence>
<dbReference type="InterPro" id="IPR006139">
    <property type="entry name" value="D-isomer_2_OHA_DH_cat_dom"/>
</dbReference>
<dbReference type="PANTHER" id="PTHR42789:SF1">
    <property type="entry name" value="D-ISOMER SPECIFIC 2-HYDROXYACID DEHYDROGENASE FAMILY PROTEIN (AFU_ORTHOLOGUE AFUA_6G10090)"/>
    <property type="match status" value="1"/>
</dbReference>
<name>A0A1F5SN80_9BACT</name>
<evidence type="ECO:0000256" key="2">
    <source>
        <dbReference type="ARBA" id="ARBA00023002"/>
    </source>
</evidence>
<proteinExistence type="inferred from homology"/>
<dbReference type="AlphaFoldDB" id="A0A1F5SN80"/>
<gene>
    <name evidence="7" type="ORF">A2242_03765</name>
</gene>
<dbReference type="Proteomes" id="UP000178925">
    <property type="component" value="Unassembled WGS sequence"/>
</dbReference>
<dbReference type="InterPro" id="IPR006140">
    <property type="entry name" value="D-isomer_DH_NAD-bd"/>
</dbReference>
<comment type="similarity">
    <text evidence="1 4">Belongs to the D-isomer specific 2-hydroxyacid dehydrogenase family.</text>
</comment>
<dbReference type="Gene3D" id="3.40.50.720">
    <property type="entry name" value="NAD(P)-binding Rossmann-like Domain"/>
    <property type="match status" value="2"/>
</dbReference>
<reference evidence="7 8" key="1">
    <citation type="journal article" date="2016" name="Nat. Commun.">
        <title>Thousands of microbial genomes shed light on interconnected biogeochemical processes in an aquifer system.</title>
        <authorList>
            <person name="Anantharaman K."/>
            <person name="Brown C.T."/>
            <person name="Hug L.A."/>
            <person name="Sharon I."/>
            <person name="Castelle C.J."/>
            <person name="Probst A.J."/>
            <person name="Thomas B.C."/>
            <person name="Singh A."/>
            <person name="Wilkins M.J."/>
            <person name="Karaoz U."/>
            <person name="Brodie E.L."/>
            <person name="Williams K.H."/>
            <person name="Hubbard S.S."/>
            <person name="Banfield J.F."/>
        </authorList>
    </citation>
    <scope>NUCLEOTIDE SEQUENCE [LARGE SCALE GENOMIC DNA]</scope>
</reference>
<comment type="caution">
    <text evidence="7">The sequence shown here is derived from an EMBL/GenBank/DDBJ whole genome shotgun (WGS) entry which is preliminary data.</text>
</comment>
<evidence type="ECO:0000256" key="3">
    <source>
        <dbReference type="ARBA" id="ARBA00023027"/>
    </source>
</evidence>
<dbReference type="EMBL" id="MFGC01000019">
    <property type="protein sequence ID" value="OGF28144.1"/>
    <property type="molecule type" value="Genomic_DNA"/>
</dbReference>
<dbReference type="SUPFAM" id="SSF52283">
    <property type="entry name" value="Formate/glycerate dehydrogenase catalytic domain-like"/>
    <property type="match status" value="1"/>
</dbReference>